<evidence type="ECO:0000313" key="2">
    <source>
        <dbReference type="Proteomes" id="UP000298493"/>
    </source>
</evidence>
<evidence type="ECO:0000313" key="1">
    <source>
        <dbReference type="EMBL" id="TID22668.1"/>
    </source>
</evidence>
<protein>
    <submittedName>
        <fullName evidence="1">Uncharacterized protein</fullName>
    </submittedName>
</protein>
<dbReference type="AlphaFoldDB" id="A0A4Z1P4U6"/>
<keyword evidence="2" id="KW-1185">Reference proteome</keyword>
<reference evidence="1 2" key="1">
    <citation type="submission" date="2019-04" db="EMBL/GenBank/DDBJ databases">
        <title>High contiguity whole genome sequence and gene annotation resource for two Venturia nashicola isolates.</title>
        <authorList>
            <person name="Prokchorchik M."/>
            <person name="Won K."/>
            <person name="Lee Y."/>
            <person name="Choi E.D."/>
            <person name="Segonzac C."/>
            <person name="Sohn K.H."/>
        </authorList>
    </citation>
    <scope>NUCLEOTIDE SEQUENCE [LARGE SCALE GENOMIC DNA]</scope>
    <source>
        <strain evidence="1 2">PRI2</strain>
    </source>
</reference>
<dbReference type="Proteomes" id="UP000298493">
    <property type="component" value="Unassembled WGS sequence"/>
</dbReference>
<dbReference type="EMBL" id="SNSC02000007">
    <property type="protein sequence ID" value="TID22668.1"/>
    <property type="molecule type" value="Genomic_DNA"/>
</dbReference>
<comment type="caution">
    <text evidence="1">The sequence shown here is derived from an EMBL/GenBank/DDBJ whole genome shotgun (WGS) entry which is preliminary data.</text>
</comment>
<gene>
    <name evidence="1" type="ORF">E6O75_ATG01842</name>
</gene>
<name>A0A4Z1P4U6_9PEZI</name>
<proteinExistence type="predicted"/>
<accession>A0A4Z1P4U6</accession>
<sequence>MAHQCIAIQHPQTPKIVLDIMKLPTELRHQIYDHVEAACLDQPETNWGAERDHVPAREIMPVVENGYLDVDASEKLALVPLHPLRTWLSKRKLTIQNLGKANSEFKKDVEDYFCLQRSRPPFHPDVILRFGSLKQLGELLLEIEHLGRQRITSIEFEWNEEIEAGYWSPFFGEYTALPMYDILYRKDTSAKVFTLLADCSNLRSLKIGIDPYIVSRVKHGPWCRAGLAEVLNEEEQNLFDLDGSRALHNVRLGPHAFVELEYRDTARLRERFSLPPSAAPPSRYLEWLRDGMLRPRDQQDVNARIRDMKLDIGFWKILLHSLIETCKSQGGECRDHLYQLSAIISCKCTKKYLPYREDVSQRVRYLANLMTDHQASDDLVWKEVVEIADCMESSIPY</sequence>
<organism evidence="1 2">
    <name type="scientific">Venturia nashicola</name>
    <dbReference type="NCBI Taxonomy" id="86259"/>
    <lineage>
        <taxon>Eukaryota</taxon>
        <taxon>Fungi</taxon>
        <taxon>Dikarya</taxon>
        <taxon>Ascomycota</taxon>
        <taxon>Pezizomycotina</taxon>
        <taxon>Dothideomycetes</taxon>
        <taxon>Pleosporomycetidae</taxon>
        <taxon>Venturiales</taxon>
        <taxon>Venturiaceae</taxon>
        <taxon>Venturia</taxon>
    </lineage>
</organism>